<feature type="domain" description="DDE-1" evidence="1">
    <location>
        <begin position="36"/>
        <end position="182"/>
    </location>
</feature>
<dbReference type="OrthoDB" id="4207519at2759"/>
<protein>
    <recommendedName>
        <fullName evidence="1">DDE-1 domain-containing protein</fullName>
    </recommendedName>
</protein>
<dbReference type="GO" id="GO:0005634">
    <property type="term" value="C:nucleus"/>
    <property type="evidence" value="ECO:0007669"/>
    <property type="project" value="TreeGrafter"/>
</dbReference>
<sequence>MDETGFQMGMTSTAKVICGSETWASNAKALQPGNHEWVTAIIVVNTTGWALPPQIILAADNHQSQWYHAIPNDFIISVSKNGWTNDGLGLEWLQTVFEPHTASRTLGRYHMLILDGHSSHATAEFNRFCTERNIVPLYMPPHSSHLSHLLQPLDVGCFSPLKCLYGQRITNKVQKGINTVEKSLEGQ</sequence>
<dbReference type="EMBL" id="KV878897">
    <property type="protein sequence ID" value="OJJ84079.1"/>
    <property type="molecule type" value="Genomic_DNA"/>
</dbReference>
<dbReference type="InterPro" id="IPR004875">
    <property type="entry name" value="DDE_SF_endonuclease_dom"/>
</dbReference>
<accession>A0A1L9VJI1</accession>
<name>A0A1L9VJI1_ASPGL</name>
<dbReference type="VEuPathDB" id="FungiDB:ASPGLDRAFT_284567"/>
<dbReference type="RefSeq" id="XP_022400777.1">
    <property type="nucleotide sequence ID" value="XM_022543760.1"/>
</dbReference>
<organism evidence="2 3">
    <name type="scientific">Aspergillus glaucus CBS 516.65</name>
    <dbReference type="NCBI Taxonomy" id="1160497"/>
    <lineage>
        <taxon>Eukaryota</taxon>
        <taxon>Fungi</taxon>
        <taxon>Dikarya</taxon>
        <taxon>Ascomycota</taxon>
        <taxon>Pezizomycotina</taxon>
        <taxon>Eurotiomycetes</taxon>
        <taxon>Eurotiomycetidae</taxon>
        <taxon>Eurotiales</taxon>
        <taxon>Aspergillaceae</taxon>
        <taxon>Aspergillus</taxon>
        <taxon>Aspergillus subgen. Aspergillus</taxon>
    </lineage>
</organism>
<dbReference type="GO" id="GO:0003677">
    <property type="term" value="F:DNA binding"/>
    <property type="evidence" value="ECO:0007669"/>
    <property type="project" value="TreeGrafter"/>
</dbReference>
<dbReference type="Pfam" id="PF03184">
    <property type="entry name" value="DDE_1"/>
    <property type="match status" value="1"/>
</dbReference>
<dbReference type="GeneID" id="34460021"/>
<reference evidence="3" key="1">
    <citation type="journal article" date="2017" name="Genome Biol.">
        <title>Comparative genomics reveals high biological diversity and specific adaptations in the industrially and medically important fungal genus Aspergillus.</title>
        <authorList>
            <person name="de Vries R.P."/>
            <person name="Riley R."/>
            <person name="Wiebenga A."/>
            <person name="Aguilar-Osorio G."/>
            <person name="Amillis S."/>
            <person name="Uchima C.A."/>
            <person name="Anderluh G."/>
            <person name="Asadollahi M."/>
            <person name="Askin M."/>
            <person name="Barry K."/>
            <person name="Battaglia E."/>
            <person name="Bayram O."/>
            <person name="Benocci T."/>
            <person name="Braus-Stromeyer S.A."/>
            <person name="Caldana C."/>
            <person name="Canovas D."/>
            <person name="Cerqueira G.C."/>
            <person name="Chen F."/>
            <person name="Chen W."/>
            <person name="Choi C."/>
            <person name="Clum A."/>
            <person name="Dos Santos R.A."/>
            <person name="Damasio A.R."/>
            <person name="Diallinas G."/>
            <person name="Emri T."/>
            <person name="Fekete E."/>
            <person name="Flipphi M."/>
            <person name="Freyberg S."/>
            <person name="Gallo A."/>
            <person name="Gournas C."/>
            <person name="Habgood R."/>
            <person name="Hainaut M."/>
            <person name="Harispe M.L."/>
            <person name="Henrissat B."/>
            <person name="Hilden K.S."/>
            <person name="Hope R."/>
            <person name="Hossain A."/>
            <person name="Karabika E."/>
            <person name="Karaffa L."/>
            <person name="Karanyi Z."/>
            <person name="Krasevec N."/>
            <person name="Kuo A."/>
            <person name="Kusch H."/>
            <person name="LaButti K."/>
            <person name="Lagendijk E.L."/>
            <person name="Lapidus A."/>
            <person name="Levasseur A."/>
            <person name="Lindquist E."/>
            <person name="Lipzen A."/>
            <person name="Logrieco A.F."/>
            <person name="MacCabe A."/>
            <person name="Maekelae M.R."/>
            <person name="Malavazi I."/>
            <person name="Melin P."/>
            <person name="Meyer V."/>
            <person name="Mielnichuk N."/>
            <person name="Miskei M."/>
            <person name="Molnar A.P."/>
            <person name="Mule G."/>
            <person name="Ngan C.Y."/>
            <person name="Orejas M."/>
            <person name="Orosz E."/>
            <person name="Ouedraogo J.P."/>
            <person name="Overkamp K.M."/>
            <person name="Park H.-S."/>
            <person name="Perrone G."/>
            <person name="Piumi F."/>
            <person name="Punt P.J."/>
            <person name="Ram A.F."/>
            <person name="Ramon A."/>
            <person name="Rauscher S."/>
            <person name="Record E."/>
            <person name="Riano-Pachon D.M."/>
            <person name="Robert V."/>
            <person name="Roehrig J."/>
            <person name="Ruller R."/>
            <person name="Salamov A."/>
            <person name="Salih N.S."/>
            <person name="Samson R.A."/>
            <person name="Sandor E."/>
            <person name="Sanguinetti M."/>
            <person name="Schuetze T."/>
            <person name="Sepcic K."/>
            <person name="Shelest E."/>
            <person name="Sherlock G."/>
            <person name="Sophianopoulou V."/>
            <person name="Squina F.M."/>
            <person name="Sun H."/>
            <person name="Susca A."/>
            <person name="Todd R.B."/>
            <person name="Tsang A."/>
            <person name="Unkles S.E."/>
            <person name="van de Wiele N."/>
            <person name="van Rossen-Uffink D."/>
            <person name="Oliveira J.V."/>
            <person name="Vesth T.C."/>
            <person name="Visser J."/>
            <person name="Yu J.-H."/>
            <person name="Zhou M."/>
            <person name="Andersen M.R."/>
            <person name="Archer D.B."/>
            <person name="Baker S.E."/>
            <person name="Benoit I."/>
            <person name="Brakhage A.A."/>
            <person name="Braus G.H."/>
            <person name="Fischer R."/>
            <person name="Frisvad J.C."/>
            <person name="Goldman G.H."/>
            <person name="Houbraken J."/>
            <person name="Oakley B."/>
            <person name="Pocsi I."/>
            <person name="Scazzocchio C."/>
            <person name="Seiboth B."/>
            <person name="vanKuyk P.A."/>
            <person name="Wortman J."/>
            <person name="Dyer P.S."/>
            <person name="Grigoriev I.V."/>
        </authorList>
    </citation>
    <scope>NUCLEOTIDE SEQUENCE [LARGE SCALE GENOMIC DNA]</scope>
    <source>
        <strain evidence="3">CBS 516.65</strain>
    </source>
</reference>
<proteinExistence type="predicted"/>
<evidence type="ECO:0000313" key="3">
    <source>
        <dbReference type="Proteomes" id="UP000184300"/>
    </source>
</evidence>
<dbReference type="PANTHER" id="PTHR19303:SF74">
    <property type="entry name" value="POGO TRANSPOSABLE ELEMENT WITH KRAB DOMAIN"/>
    <property type="match status" value="1"/>
</dbReference>
<dbReference type="STRING" id="1160497.A0A1L9VJI1"/>
<dbReference type="AlphaFoldDB" id="A0A1L9VJI1"/>
<dbReference type="InterPro" id="IPR050863">
    <property type="entry name" value="CenT-Element_Derived"/>
</dbReference>
<keyword evidence="3" id="KW-1185">Reference proteome</keyword>
<dbReference type="PANTHER" id="PTHR19303">
    <property type="entry name" value="TRANSPOSON"/>
    <property type="match status" value="1"/>
</dbReference>
<evidence type="ECO:0000259" key="1">
    <source>
        <dbReference type="Pfam" id="PF03184"/>
    </source>
</evidence>
<dbReference type="Proteomes" id="UP000184300">
    <property type="component" value="Unassembled WGS sequence"/>
</dbReference>
<dbReference type="Gene3D" id="3.30.420.10">
    <property type="entry name" value="Ribonuclease H-like superfamily/Ribonuclease H"/>
    <property type="match status" value="1"/>
</dbReference>
<dbReference type="InterPro" id="IPR036397">
    <property type="entry name" value="RNaseH_sf"/>
</dbReference>
<evidence type="ECO:0000313" key="2">
    <source>
        <dbReference type="EMBL" id="OJJ84079.1"/>
    </source>
</evidence>
<gene>
    <name evidence="2" type="ORF">ASPGLDRAFT_284567</name>
</gene>